<dbReference type="RefSeq" id="WP_073378356.1">
    <property type="nucleotide sequence ID" value="NZ_FQXS01000028.1"/>
</dbReference>
<accession>A0A1M5Y5M0</accession>
<dbReference type="Proteomes" id="UP000184139">
    <property type="component" value="Unassembled WGS sequence"/>
</dbReference>
<keyword evidence="1" id="KW-0812">Transmembrane</keyword>
<gene>
    <name evidence="2" type="ORF">SAMN02745124_03668</name>
</gene>
<protein>
    <recommendedName>
        <fullName evidence="4">DUF4405 domain-containing protein</fullName>
    </recommendedName>
</protein>
<feature type="transmembrane region" description="Helical" evidence="1">
    <location>
        <begin position="108"/>
        <end position="130"/>
    </location>
</feature>
<proteinExistence type="predicted"/>
<feature type="transmembrane region" description="Helical" evidence="1">
    <location>
        <begin position="150"/>
        <end position="169"/>
    </location>
</feature>
<reference evidence="2 3" key="1">
    <citation type="submission" date="2016-11" db="EMBL/GenBank/DDBJ databases">
        <authorList>
            <person name="Jaros S."/>
            <person name="Januszkiewicz K."/>
            <person name="Wedrychowicz H."/>
        </authorList>
    </citation>
    <scope>NUCLEOTIDE SEQUENCE [LARGE SCALE GENOMIC DNA]</scope>
    <source>
        <strain evidence="2 3">DSM 9705</strain>
    </source>
</reference>
<keyword evidence="1" id="KW-1133">Transmembrane helix</keyword>
<feature type="transmembrane region" description="Helical" evidence="1">
    <location>
        <begin position="189"/>
        <end position="209"/>
    </location>
</feature>
<evidence type="ECO:0000313" key="3">
    <source>
        <dbReference type="Proteomes" id="UP000184139"/>
    </source>
</evidence>
<evidence type="ECO:0008006" key="4">
    <source>
        <dbReference type="Google" id="ProtNLM"/>
    </source>
</evidence>
<dbReference type="EMBL" id="FQXS01000028">
    <property type="protein sequence ID" value="SHI07381.1"/>
    <property type="molecule type" value="Genomic_DNA"/>
</dbReference>
<sequence>MRVTIVPRLIVDLILLITFVLSQANLYTGNRFHEWNGTIMLLCIAIHIGINRHWFFALFKGHYSFRRWLNLFIKLALVGILIALLWCAFFISRTVFIFDSIEGTKRLLFIHATLSYWLLVMAGMHVGLFWKRIQNWLCRLIPTMCWDKYIRIKAISMILLVGGGVYASFSREMASKLFMLPSENYYLPNQAVVTFCLLNLSIFTLYAILTHWLMRLVK</sequence>
<dbReference type="STRING" id="1121409.SAMN02745124_03668"/>
<feature type="transmembrane region" description="Helical" evidence="1">
    <location>
        <begin position="9"/>
        <end position="27"/>
    </location>
</feature>
<dbReference type="OrthoDB" id="9779183at2"/>
<organism evidence="2 3">
    <name type="scientific">Desulfofustis glycolicus DSM 9705</name>
    <dbReference type="NCBI Taxonomy" id="1121409"/>
    <lineage>
        <taxon>Bacteria</taxon>
        <taxon>Pseudomonadati</taxon>
        <taxon>Thermodesulfobacteriota</taxon>
        <taxon>Desulfobulbia</taxon>
        <taxon>Desulfobulbales</taxon>
        <taxon>Desulfocapsaceae</taxon>
        <taxon>Desulfofustis</taxon>
    </lineage>
</organism>
<name>A0A1M5Y5M0_9BACT</name>
<feature type="transmembrane region" description="Helical" evidence="1">
    <location>
        <begin position="71"/>
        <end position="96"/>
    </location>
</feature>
<evidence type="ECO:0000313" key="2">
    <source>
        <dbReference type="EMBL" id="SHI07381.1"/>
    </source>
</evidence>
<dbReference type="AlphaFoldDB" id="A0A1M5Y5M0"/>
<feature type="transmembrane region" description="Helical" evidence="1">
    <location>
        <begin position="39"/>
        <end position="59"/>
    </location>
</feature>
<evidence type="ECO:0000256" key="1">
    <source>
        <dbReference type="SAM" id="Phobius"/>
    </source>
</evidence>
<keyword evidence="1" id="KW-0472">Membrane</keyword>
<keyword evidence="3" id="KW-1185">Reference proteome</keyword>